<evidence type="ECO:0000256" key="1">
    <source>
        <dbReference type="SAM" id="Phobius"/>
    </source>
</evidence>
<keyword evidence="1" id="KW-0812">Transmembrane</keyword>
<accession>A0A1G9M2W0</accession>
<dbReference type="AlphaFoldDB" id="A0A1G9M2W0"/>
<dbReference type="OrthoDB" id="792641at2"/>
<dbReference type="STRING" id="990371.SAMN05421813_101194"/>
<feature type="transmembrane region" description="Helical" evidence="1">
    <location>
        <begin position="57"/>
        <end position="80"/>
    </location>
</feature>
<keyword evidence="1" id="KW-1133">Transmembrane helix</keyword>
<organism evidence="3 4">
    <name type="scientific">Daejeonella rubra</name>
    <dbReference type="NCBI Taxonomy" id="990371"/>
    <lineage>
        <taxon>Bacteria</taxon>
        <taxon>Pseudomonadati</taxon>
        <taxon>Bacteroidota</taxon>
        <taxon>Sphingobacteriia</taxon>
        <taxon>Sphingobacteriales</taxon>
        <taxon>Sphingobacteriaceae</taxon>
        <taxon>Daejeonella</taxon>
    </lineage>
</organism>
<dbReference type="InterPro" id="IPR025749">
    <property type="entry name" value="Sphingomyelin_synth-like_dom"/>
</dbReference>
<feature type="domain" description="Sphingomyelin synthase-like" evidence="2">
    <location>
        <begin position="141"/>
        <end position="201"/>
    </location>
</feature>
<evidence type="ECO:0000259" key="2">
    <source>
        <dbReference type="Pfam" id="PF14360"/>
    </source>
</evidence>
<reference evidence="4" key="1">
    <citation type="submission" date="2016-10" db="EMBL/GenBank/DDBJ databases">
        <authorList>
            <person name="Varghese N."/>
            <person name="Submissions S."/>
        </authorList>
    </citation>
    <scope>NUCLEOTIDE SEQUENCE [LARGE SCALE GENOMIC DNA]</scope>
    <source>
        <strain evidence="4">DSM 24536</strain>
    </source>
</reference>
<name>A0A1G9M2W0_9SPHI</name>
<evidence type="ECO:0000313" key="4">
    <source>
        <dbReference type="Proteomes" id="UP000199226"/>
    </source>
</evidence>
<gene>
    <name evidence="3" type="ORF">SAMN05421813_101194</name>
</gene>
<dbReference type="Proteomes" id="UP000199226">
    <property type="component" value="Unassembled WGS sequence"/>
</dbReference>
<dbReference type="EMBL" id="FNHH01000001">
    <property type="protein sequence ID" value="SDL68277.1"/>
    <property type="molecule type" value="Genomic_DNA"/>
</dbReference>
<keyword evidence="4" id="KW-1185">Reference proteome</keyword>
<evidence type="ECO:0000313" key="3">
    <source>
        <dbReference type="EMBL" id="SDL68277.1"/>
    </source>
</evidence>
<feature type="transmembrane region" description="Helical" evidence="1">
    <location>
        <begin position="137"/>
        <end position="158"/>
    </location>
</feature>
<sequence>MSEQRAAVGVWKSNWQSSDYRKKCITGLILISFILLSLPFFYQAIEQRNGISFNDYLLAWLPSYDLSLFIFIVIWSMTLLTFSRFKQDPNIFLTFLWGFILINLSRFVSIGLIPLNAPADLIPIHDPISNHFYGPKFITKDLFFSGHTAAMFLMFLCLKKRTDKILALLATIIIGIAVLLQHVHYTMDVVMAPVITYFIWVGSKKIVAS</sequence>
<dbReference type="Pfam" id="PF14360">
    <property type="entry name" value="PAP2_C"/>
    <property type="match status" value="1"/>
</dbReference>
<proteinExistence type="predicted"/>
<keyword evidence="1" id="KW-0472">Membrane</keyword>
<dbReference type="RefSeq" id="WP_090697923.1">
    <property type="nucleotide sequence ID" value="NZ_FNHH01000001.1"/>
</dbReference>
<feature type="transmembrane region" description="Helical" evidence="1">
    <location>
        <begin position="165"/>
        <end position="183"/>
    </location>
</feature>
<feature type="transmembrane region" description="Helical" evidence="1">
    <location>
        <begin position="92"/>
        <end position="117"/>
    </location>
</feature>
<feature type="transmembrane region" description="Helical" evidence="1">
    <location>
        <begin position="24"/>
        <end position="45"/>
    </location>
</feature>
<protein>
    <submittedName>
        <fullName evidence="3">PAP2 superfamily C-terminal</fullName>
    </submittedName>
</protein>